<dbReference type="GO" id="GO:0006364">
    <property type="term" value="P:rRNA processing"/>
    <property type="evidence" value="ECO:0007669"/>
    <property type="project" value="TreeGrafter"/>
</dbReference>
<dbReference type="Proteomes" id="UP001222027">
    <property type="component" value="Unassembled WGS sequence"/>
</dbReference>
<dbReference type="GO" id="GO:0030515">
    <property type="term" value="F:snoRNA binding"/>
    <property type="evidence" value="ECO:0007669"/>
    <property type="project" value="TreeGrafter"/>
</dbReference>
<evidence type="ECO:0000313" key="4">
    <source>
        <dbReference type="Proteomes" id="UP001222027"/>
    </source>
</evidence>
<protein>
    <submittedName>
        <fullName evidence="3">Uncharacterized protein</fullName>
    </submittedName>
</protein>
<comment type="similarity">
    <text evidence="1">Belongs to the bystin family.</text>
</comment>
<feature type="region of interest" description="Disordered" evidence="2">
    <location>
        <begin position="1"/>
        <end position="30"/>
    </location>
</feature>
<reference evidence="3 4" key="1">
    <citation type="submission" date="2022-12" db="EMBL/GenBank/DDBJ databases">
        <title>Chromosome-scale assembly of the Ensete ventricosum genome.</title>
        <authorList>
            <person name="Dussert Y."/>
            <person name="Stocks J."/>
            <person name="Wendawek A."/>
            <person name="Woldeyes F."/>
            <person name="Nichols R.A."/>
            <person name="Borrell J.S."/>
        </authorList>
    </citation>
    <scope>NUCLEOTIDE SEQUENCE [LARGE SCALE GENOMIC DNA]</scope>
    <source>
        <strain evidence="4">cv. Maze</strain>
        <tissue evidence="3">Seeds</tissue>
    </source>
</reference>
<accession>A0AAV8R6I9</accession>
<keyword evidence="4" id="KW-1185">Reference proteome</keyword>
<evidence type="ECO:0000313" key="3">
    <source>
        <dbReference type="EMBL" id="KAJ8490276.1"/>
    </source>
</evidence>
<organism evidence="3 4">
    <name type="scientific">Ensete ventricosum</name>
    <name type="common">Abyssinian banana</name>
    <name type="synonym">Musa ensete</name>
    <dbReference type="NCBI Taxonomy" id="4639"/>
    <lineage>
        <taxon>Eukaryota</taxon>
        <taxon>Viridiplantae</taxon>
        <taxon>Streptophyta</taxon>
        <taxon>Embryophyta</taxon>
        <taxon>Tracheophyta</taxon>
        <taxon>Spermatophyta</taxon>
        <taxon>Magnoliopsida</taxon>
        <taxon>Liliopsida</taxon>
        <taxon>Zingiberales</taxon>
        <taxon>Musaceae</taxon>
        <taxon>Ensete</taxon>
    </lineage>
</organism>
<feature type="compositionally biased region" description="Gly residues" evidence="2">
    <location>
        <begin position="1"/>
        <end position="10"/>
    </location>
</feature>
<dbReference type="GO" id="GO:0005737">
    <property type="term" value="C:cytoplasm"/>
    <property type="evidence" value="ECO:0007669"/>
    <property type="project" value="TreeGrafter"/>
</dbReference>
<evidence type="ECO:0000256" key="1">
    <source>
        <dbReference type="ARBA" id="ARBA00007114"/>
    </source>
</evidence>
<comment type="caution">
    <text evidence="3">The sequence shown here is derived from an EMBL/GenBank/DDBJ whole genome shotgun (WGS) entry which is preliminary data.</text>
</comment>
<gene>
    <name evidence="3" type="ORF">OPV22_011997</name>
</gene>
<dbReference type="AlphaFoldDB" id="A0AAV8R6I9"/>
<evidence type="ECO:0000256" key="2">
    <source>
        <dbReference type="SAM" id="MobiDB-lite"/>
    </source>
</evidence>
<dbReference type="GO" id="GO:0030688">
    <property type="term" value="C:preribosome, small subunit precursor"/>
    <property type="evidence" value="ECO:0007669"/>
    <property type="project" value="TreeGrafter"/>
</dbReference>
<dbReference type="GO" id="GO:0005730">
    <property type="term" value="C:nucleolus"/>
    <property type="evidence" value="ECO:0007669"/>
    <property type="project" value="TreeGrafter"/>
</dbReference>
<sequence length="123" mass="13482">MRRAFAGGGRKSSRKRRKRTSAPFSAVAVDPSVPLNNDAEDVDEFDGFPETQSQYNGGEVEIDEEDDKVLAAFMSTKSGPQLTLADIIVLRIKEKEADVISEQPLPKLNSSIIDLYKGVGKLL</sequence>
<proteinExistence type="inferred from homology"/>
<feature type="compositionally biased region" description="Basic residues" evidence="2">
    <location>
        <begin position="11"/>
        <end position="20"/>
    </location>
</feature>
<dbReference type="EMBL" id="JAQQAF010000004">
    <property type="protein sequence ID" value="KAJ8490276.1"/>
    <property type="molecule type" value="Genomic_DNA"/>
</dbReference>
<dbReference type="PANTHER" id="PTHR12821:SF0">
    <property type="entry name" value="BYSTIN"/>
    <property type="match status" value="1"/>
</dbReference>
<dbReference type="InterPro" id="IPR007955">
    <property type="entry name" value="Bystin"/>
</dbReference>
<name>A0AAV8R6I9_ENSVE</name>
<dbReference type="PANTHER" id="PTHR12821">
    <property type="entry name" value="BYSTIN"/>
    <property type="match status" value="1"/>
</dbReference>